<feature type="transmembrane region" description="Helical" evidence="1">
    <location>
        <begin position="117"/>
        <end position="140"/>
    </location>
</feature>
<keyword evidence="3" id="KW-1185">Reference proteome</keyword>
<dbReference type="Proteomes" id="UP000092445">
    <property type="component" value="Unassembled WGS sequence"/>
</dbReference>
<keyword evidence="1" id="KW-0812">Transmembrane</keyword>
<feature type="transmembrane region" description="Helical" evidence="1">
    <location>
        <begin position="188"/>
        <end position="207"/>
    </location>
</feature>
<keyword evidence="1" id="KW-1133">Transmembrane helix</keyword>
<feature type="transmembrane region" description="Helical" evidence="1">
    <location>
        <begin position="86"/>
        <end position="111"/>
    </location>
</feature>
<dbReference type="STRING" id="7398.A0A1B0A879"/>
<name>A0A1B0A879_GLOPL</name>
<accession>A0A1B0A879</accession>
<feature type="transmembrane region" description="Helical" evidence="1">
    <location>
        <begin position="326"/>
        <end position="348"/>
    </location>
</feature>
<feature type="transmembrane region" description="Helical" evidence="1">
    <location>
        <begin position="355"/>
        <end position="377"/>
    </location>
</feature>
<reference evidence="2" key="2">
    <citation type="submission" date="2020-05" db="UniProtKB">
        <authorList>
            <consortium name="EnsemblMetazoa"/>
        </authorList>
    </citation>
    <scope>IDENTIFICATION</scope>
    <source>
        <strain evidence="2">IAEA</strain>
    </source>
</reference>
<dbReference type="VEuPathDB" id="VectorBase:GPAI037361"/>
<keyword evidence="1" id="KW-0472">Membrane</keyword>
<reference evidence="3" key="1">
    <citation type="submission" date="2014-03" db="EMBL/GenBank/DDBJ databases">
        <authorList>
            <person name="Aksoy S."/>
            <person name="Warren W."/>
            <person name="Wilson R.K."/>
        </authorList>
    </citation>
    <scope>NUCLEOTIDE SEQUENCE [LARGE SCALE GENOMIC DNA]</scope>
    <source>
        <strain evidence="3">IAEA</strain>
    </source>
</reference>
<protein>
    <submittedName>
        <fullName evidence="2">Uncharacterized protein</fullName>
    </submittedName>
</protein>
<proteinExistence type="predicted"/>
<feature type="transmembrane region" description="Helical" evidence="1">
    <location>
        <begin position="285"/>
        <end position="306"/>
    </location>
</feature>
<evidence type="ECO:0000256" key="1">
    <source>
        <dbReference type="SAM" id="Phobius"/>
    </source>
</evidence>
<feature type="transmembrane region" description="Helical" evidence="1">
    <location>
        <begin position="152"/>
        <end position="168"/>
    </location>
</feature>
<dbReference type="AlphaFoldDB" id="A0A1B0A879"/>
<sequence length="429" mass="49067">MNAVGGFENLLLPQKLLSREKRHETYVGIPSERERCYRPSNVNESAEDSCNFVWNNPNCRSLDPLIDLLPNSLVLLRRIKMKEYSFGAGVLALIFTFPTIMSNILTCFSLHRNYSVLYSAGVGKTLHCLLLGLALICIFAHGKIEGTTLMRDIGFTAVGSTFAYVVMYREMHNLRKMEHQQSEPFIHIASYISIIIYIMYLVNVLVFSKRDVRKSSTIKQLPEQTIRFSASEQNISIPTSSESLASDEYEGMQQNPIEKNVDAVAEFLISISPFHNIEGSMPIKILLFLAFWGLCVGFLLTTIIEIEWLVLNWQIMNYVFDWTDDAILLLVFPALYVFLVSVFVLTLLHEDRVEMAFGLVMGLVLIHAYSAMPVIAFSSCFVVDEFMIQVIKRSVIQLTLQVCFIHRRENLSQFQHQALLYNCKYFITL</sequence>
<dbReference type="EnsemblMetazoa" id="GPAI037361-RA">
    <property type="protein sequence ID" value="GPAI037361-PA"/>
    <property type="gene ID" value="GPAI037361"/>
</dbReference>
<organism evidence="2 3">
    <name type="scientific">Glossina pallidipes</name>
    <name type="common">Tsetse fly</name>
    <dbReference type="NCBI Taxonomy" id="7398"/>
    <lineage>
        <taxon>Eukaryota</taxon>
        <taxon>Metazoa</taxon>
        <taxon>Ecdysozoa</taxon>
        <taxon>Arthropoda</taxon>
        <taxon>Hexapoda</taxon>
        <taxon>Insecta</taxon>
        <taxon>Pterygota</taxon>
        <taxon>Neoptera</taxon>
        <taxon>Endopterygota</taxon>
        <taxon>Diptera</taxon>
        <taxon>Brachycera</taxon>
        <taxon>Muscomorpha</taxon>
        <taxon>Hippoboscoidea</taxon>
        <taxon>Glossinidae</taxon>
        <taxon>Glossina</taxon>
    </lineage>
</organism>
<evidence type="ECO:0000313" key="2">
    <source>
        <dbReference type="EnsemblMetazoa" id="GPAI037361-PA"/>
    </source>
</evidence>
<evidence type="ECO:0000313" key="3">
    <source>
        <dbReference type="Proteomes" id="UP000092445"/>
    </source>
</evidence>